<dbReference type="EMBL" id="MU155505">
    <property type="protein sequence ID" value="KAF9472713.1"/>
    <property type="molecule type" value="Genomic_DNA"/>
</dbReference>
<comment type="caution">
    <text evidence="1">The sequence shown here is derived from an EMBL/GenBank/DDBJ whole genome shotgun (WGS) entry which is preliminary data.</text>
</comment>
<sequence length="177" mass="20454">MLVDMYTPRESEVSNECGNHLQHGLFYTVSIIAHQQEYYTTCSCQGQHDIFQLDDGTSNNDPLHLQIVDAIRLAVMGLQELRFYAFFDIFYAWRVLKEVQHNDEEYFEALSPSRAFAGDRCADLSSTQRNRTSNEKIQHLRDASILWISTLDLTWVDGVEEEDHVEGCEPVTRETKS</sequence>
<dbReference type="Proteomes" id="UP000807469">
    <property type="component" value="Unassembled WGS sequence"/>
</dbReference>
<name>A0A9P5YMX1_9AGAR</name>
<dbReference type="AlphaFoldDB" id="A0A9P5YMX1"/>
<keyword evidence="2" id="KW-1185">Reference proteome</keyword>
<gene>
    <name evidence="1" type="ORF">BDN70DRAFT_441005</name>
</gene>
<evidence type="ECO:0000313" key="2">
    <source>
        <dbReference type="Proteomes" id="UP000807469"/>
    </source>
</evidence>
<organism evidence="1 2">
    <name type="scientific">Pholiota conissans</name>
    <dbReference type="NCBI Taxonomy" id="109636"/>
    <lineage>
        <taxon>Eukaryota</taxon>
        <taxon>Fungi</taxon>
        <taxon>Dikarya</taxon>
        <taxon>Basidiomycota</taxon>
        <taxon>Agaricomycotina</taxon>
        <taxon>Agaricomycetes</taxon>
        <taxon>Agaricomycetidae</taxon>
        <taxon>Agaricales</taxon>
        <taxon>Agaricineae</taxon>
        <taxon>Strophariaceae</taxon>
        <taxon>Pholiota</taxon>
    </lineage>
</organism>
<proteinExistence type="predicted"/>
<reference evidence="1" key="1">
    <citation type="submission" date="2020-11" db="EMBL/GenBank/DDBJ databases">
        <authorList>
            <consortium name="DOE Joint Genome Institute"/>
            <person name="Ahrendt S."/>
            <person name="Riley R."/>
            <person name="Andreopoulos W."/>
            <person name="Labutti K."/>
            <person name="Pangilinan J."/>
            <person name="Ruiz-Duenas F.J."/>
            <person name="Barrasa J.M."/>
            <person name="Sanchez-Garcia M."/>
            <person name="Camarero S."/>
            <person name="Miyauchi S."/>
            <person name="Serrano A."/>
            <person name="Linde D."/>
            <person name="Babiker R."/>
            <person name="Drula E."/>
            <person name="Ayuso-Fernandez I."/>
            <person name="Pacheco R."/>
            <person name="Padilla G."/>
            <person name="Ferreira P."/>
            <person name="Barriuso J."/>
            <person name="Kellner H."/>
            <person name="Castanera R."/>
            <person name="Alfaro M."/>
            <person name="Ramirez L."/>
            <person name="Pisabarro A.G."/>
            <person name="Kuo A."/>
            <person name="Tritt A."/>
            <person name="Lipzen A."/>
            <person name="He G."/>
            <person name="Yan M."/>
            <person name="Ng V."/>
            <person name="Cullen D."/>
            <person name="Martin F."/>
            <person name="Rosso M.-N."/>
            <person name="Henrissat B."/>
            <person name="Hibbett D."/>
            <person name="Martinez A.T."/>
            <person name="Grigoriev I.V."/>
        </authorList>
    </citation>
    <scope>NUCLEOTIDE SEQUENCE</scope>
    <source>
        <strain evidence="1">CIRM-BRFM 674</strain>
    </source>
</reference>
<evidence type="ECO:0000313" key="1">
    <source>
        <dbReference type="EMBL" id="KAF9472713.1"/>
    </source>
</evidence>
<protein>
    <submittedName>
        <fullName evidence="1">Uncharacterized protein</fullName>
    </submittedName>
</protein>
<accession>A0A9P5YMX1</accession>